<evidence type="ECO:0000256" key="1">
    <source>
        <dbReference type="SAM" id="MobiDB-lite"/>
    </source>
</evidence>
<feature type="compositionally biased region" description="Basic and acidic residues" evidence="1">
    <location>
        <begin position="540"/>
        <end position="563"/>
    </location>
</feature>
<dbReference type="EMBL" id="JANPWB010000006">
    <property type="protein sequence ID" value="KAJ1177320.1"/>
    <property type="molecule type" value="Genomic_DNA"/>
</dbReference>
<comment type="caution">
    <text evidence="3">The sequence shown here is derived from an EMBL/GenBank/DDBJ whole genome shotgun (WGS) entry which is preliminary data.</text>
</comment>
<feature type="compositionally biased region" description="Low complexity" evidence="1">
    <location>
        <begin position="368"/>
        <end position="380"/>
    </location>
</feature>
<reference evidence="3" key="1">
    <citation type="journal article" date="2022" name="bioRxiv">
        <title>Sequencing and chromosome-scale assembly of the giantPleurodeles waltlgenome.</title>
        <authorList>
            <person name="Brown T."/>
            <person name="Elewa A."/>
            <person name="Iarovenko S."/>
            <person name="Subramanian E."/>
            <person name="Araus A.J."/>
            <person name="Petzold A."/>
            <person name="Susuki M."/>
            <person name="Suzuki K.-i.T."/>
            <person name="Hayashi T."/>
            <person name="Toyoda A."/>
            <person name="Oliveira C."/>
            <person name="Osipova E."/>
            <person name="Leigh N.D."/>
            <person name="Simon A."/>
            <person name="Yun M.H."/>
        </authorList>
    </citation>
    <scope>NUCLEOTIDE SEQUENCE</scope>
    <source>
        <strain evidence="3">20211129_DDA</strain>
        <tissue evidence="3">Liver</tissue>
    </source>
</reference>
<organism evidence="3 4">
    <name type="scientific">Pleurodeles waltl</name>
    <name type="common">Iberian ribbed newt</name>
    <dbReference type="NCBI Taxonomy" id="8319"/>
    <lineage>
        <taxon>Eukaryota</taxon>
        <taxon>Metazoa</taxon>
        <taxon>Chordata</taxon>
        <taxon>Craniata</taxon>
        <taxon>Vertebrata</taxon>
        <taxon>Euteleostomi</taxon>
        <taxon>Amphibia</taxon>
        <taxon>Batrachia</taxon>
        <taxon>Caudata</taxon>
        <taxon>Salamandroidea</taxon>
        <taxon>Salamandridae</taxon>
        <taxon>Pleurodelinae</taxon>
        <taxon>Pleurodeles</taxon>
    </lineage>
</organism>
<proteinExistence type="predicted"/>
<dbReference type="PANTHER" id="PTHR14343">
    <property type="entry name" value="VWFA DOMAIN-CONTAINING PROTEIN"/>
    <property type="match status" value="1"/>
</dbReference>
<feature type="domain" description="DUF4537" evidence="2">
    <location>
        <begin position="111"/>
        <end position="246"/>
    </location>
</feature>
<dbReference type="Pfam" id="PF15057">
    <property type="entry name" value="DUF4537"/>
    <property type="match status" value="1"/>
</dbReference>
<dbReference type="PANTHER" id="PTHR14343:SF3">
    <property type="entry name" value="SIMILAR TO PREDICTED GENE ICRFP703B1614Q5.5"/>
    <property type="match status" value="1"/>
</dbReference>
<sequence length="683" mass="79162">MLFLGWCRSAWAWKRVALLEGMHLSAGSLVPDHRYCSVVTDHEHHSCSRLTAKHDPWYSCSCIAHPPWTAARPLHERCSWVSHSSCLPDITCKKTHTLERFLGSGLLALHTPILSRRDPDGFYYRATLKQEVEGENGMFLVEFYKQSTVGEKYQTFLQKTAIDDIIDYSDAIQHCIVPGDKVLAPWEDELIRYGPGTVTQGIETRDPLRVTEDEEITVSFWNGKKAKVPLGVAIWIPPTEWERIVRMLHFPLSSRHQEFKEHVPRTTTYVQKDRFVSVPIHTCYLDGLYRQRWPCSVVSSHCSHPLTSCHAPMHLGCTCSSHSKCNDWWPLLPTTTIHIKNSSEKEPDTRSVQPQKDQERAETKPTISSFSSSSSASSVSSDDDSESENETCLTRSTMVDSAVNTDYSLWEKPSAKSENGKKTDWKYWKRSHPEPHHRKPGSSVCSNRFSDRRFDPDSKVFSGSDLSSAGPINQSSMFEAVLRSPSRRVTMKDVLFHNDFEKSSGPQGRPLIEQLGRNQIEQEKQKQTSIEYLRRKKHQHQDWESKREQEAEKKYSDTQETHRQKTQQHFQNEERKLKEQIAKRIQSLKVKQVAQQNASQRMQTLSEEEKQKEQRRLAHLKNVREKIDEREFQKCREEAEKELKTQESRRKRVDDHYKQMADKVFEAETRSGGYQGKRILEHI</sequence>
<keyword evidence="4" id="KW-1185">Reference proteome</keyword>
<feature type="region of interest" description="Disordered" evidence="1">
    <location>
        <begin position="340"/>
        <end position="396"/>
    </location>
</feature>
<evidence type="ECO:0000259" key="2">
    <source>
        <dbReference type="Pfam" id="PF15057"/>
    </source>
</evidence>
<feature type="region of interest" description="Disordered" evidence="1">
    <location>
        <begin position="498"/>
        <end position="576"/>
    </location>
</feature>
<feature type="region of interest" description="Disordered" evidence="1">
    <location>
        <begin position="430"/>
        <end position="478"/>
    </location>
</feature>
<name>A0AAV7TLM9_PLEWA</name>
<dbReference type="InterPro" id="IPR032770">
    <property type="entry name" value="DUF4537"/>
</dbReference>
<protein>
    <recommendedName>
        <fullName evidence="2">DUF4537 domain-containing protein</fullName>
    </recommendedName>
</protein>
<dbReference type="Proteomes" id="UP001066276">
    <property type="component" value="Chromosome 3_2"/>
</dbReference>
<accession>A0AAV7TLM9</accession>
<dbReference type="AlphaFoldDB" id="A0AAV7TLM9"/>
<feature type="compositionally biased region" description="Polar residues" evidence="1">
    <location>
        <begin position="464"/>
        <end position="477"/>
    </location>
</feature>
<feature type="compositionally biased region" description="Basic and acidic residues" evidence="1">
    <location>
        <begin position="449"/>
        <end position="458"/>
    </location>
</feature>
<evidence type="ECO:0000313" key="3">
    <source>
        <dbReference type="EMBL" id="KAJ1177320.1"/>
    </source>
</evidence>
<gene>
    <name evidence="3" type="ORF">NDU88_002579</name>
</gene>
<evidence type="ECO:0000313" key="4">
    <source>
        <dbReference type="Proteomes" id="UP001066276"/>
    </source>
</evidence>